<dbReference type="Proteomes" id="UP000006512">
    <property type="component" value="Unassembled WGS sequence"/>
</dbReference>
<dbReference type="HAMAP" id="MF_00766">
    <property type="entry name" value="PGT_MtgA"/>
    <property type="match status" value="1"/>
</dbReference>
<keyword evidence="4 11" id="KW-0808">Transferase</keyword>
<dbReference type="PANTHER" id="PTHR30400:SF0">
    <property type="entry name" value="BIOSYNTHETIC PEPTIDOGLYCAN TRANSGLYCOSYLASE"/>
    <property type="match status" value="1"/>
</dbReference>
<dbReference type="GO" id="GO:0009252">
    <property type="term" value="P:peptidoglycan biosynthetic process"/>
    <property type="evidence" value="ECO:0007669"/>
    <property type="project" value="UniProtKB-UniRule"/>
</dbReference>
<dbReference type="EMBL" id="GL883077">
    <property type="protein sequence ID" value="EGF92284.1"/>
    <property type="molecule type" value="Genomic_DNA"/>
</dbReference>
<comment type="function">
    <text evidence="11">Peptidoglycan polymerase that catalyzes glycan chain elongation from lipid-linked precursors.</text>
</comment>
<keyword evidence="1 11" id="KW-1003">Cell membrane</keyword>
<evidence type="ECO:0000313" key="15">
    <source>
        <dbReference type="Proteomes" id="UP000006512"/>
    </source>
</evidence>
<evidence type="ECO:0000256" key="4">
    <source>
        <dbReference type="ARBA" id="ARBA00022679"/>
    </source>
</evidence>
<dbReference type="InterPro" id="IPR036950">
    <property type="entry name" value="PBP_transglycosylase"/>
</dbReference>
<evidence type="ECO:0000256" key="5">
    <source>
        <dbReference type="ARBA" id="ARBA00022692"/>
    </source>
</evidence>
<dbReference type="PANTHER" id="PTHR30400">
    <property type="entry name" value="MONOFUNCTIONAL BIOSYNTHETIC PEPTIDOGLYCAN TRANSGLYCOSYLASE"/>
    <property type="match status" value="1"/>
</dbReference>
<keyword evidence="3 11" id="KW-0328">Glycosyltransferase</keyword>
<dbReference type="SUPFAM" id="SSF53955">
    <property type="entry name" value="Lysozyme-like"/>
    <property type="match status" value="1"/>
</dbReference>
<keyword evidence="8 11" id="KW-1133">Transmembrane helix</keyword>
<dbReference type="HOGENOM" id="CLU_006354_1_1_5"/>
<dbReference type="GO" id="GO:0005886">
    <property type="term" value="C:plasma membrane"/>
    <property type="evidence" value="ECO:0007669"/>
    <property type="project" value="UniProtKB-SubCell"/>
</dbReference>
<evidence type="ECO:0000256" key="12">
    <source>
        <dbReference type="SAM" id="MobiDB-lite"/>
    </source>
</evidence>
<evidence type="ECO:0000256" key="9">
    <source>
        <dbReference type="ARBA" id="ARBA00023136"/>
    </source>
</evidence>
<dbReference type="InterPro" id="IPR023346">
    <property type="entry name" value="Lysozyme-like_dom_sf"/>
</dbReference>
<evidence type="ECO:0000256" key="7">
    <source>
        <dbReference type="ARBA" id="ARBA00022984"/>
    </source>
</evidence>
<keyword evidence="6 11" id="KW-0133">Cell shape</keyword>
<dbReference type="GO" id="GO:0008955">
    <property type="term" value="F:peptidoglycan glycosyltransferase activity"/>
    <property type="evidence" value="ECO:0007669"/>
    <property type="project" value="UniProtKB-UniRule"/>
</dbReference>
<dbReference type="NCBIfam" id="TIGR02070">
    <property type="entry name" value="mono_pep_trsgly"/>
    <property type="match status" value="1"/>
</dbReference>
<comment type="catalytic activity">
    <reaction evidence="11">
        <text>[GlcNAc-(1-&gt;4)-Mur2Ac(oyl-L-Ala-gamma-D-Glu-L-Lys-D-Ala-D-Ala)](n)-di-trans,octa-cis-undecaprenyl diphosphate + beta-D-GlcNAc-(1-&gt;4)-Mur2Ac(oyl-L-Ala-gamma-D-Glu-L-Lys-D-Ala-D-Ala)-di-trans,octa-cis-undecaprenyl diphosphate = [GlcNAc-(1-&gt;4)-Mur2Ac(oyl-L-Ala-gamma-D-Glu-L-Lys-D-Ala-D-Ala)](n+1)-di-trans,octa-cis-undecaprenyl diphosphate + di-trans,octa-cis-undecaprenyl diphosphate + H(+)</text>
        <dbReference type="Rhea" id="RHEA:23708"/>
        <dbReference type="Rhea" id="RHEA-COMP:9602"/>
        <dbReference type="Rhea" id="RHEA-COMP:9603"/>
        <dbReference type="ChEBI" id="CHEBI:15378"/>
        <dbReference type="ChEBI" id="CHEBI:58405"/>
        <dbReference type="ChEBI" id="CHEBI:60033"/>
        <dbReference type="ChEBI" id="CHEBI:78435"/>
        <dbReference type="EC" id="2.4.99.28"/>
    </reaction>
</comment>
<organism evidence="14 15">
    <name type="scientific">Asticcacaulis biprosthecium C19</name>
    <dbReference type="NCBI Taxonomy" id="715226"/>
    <lineage>
        <taxon>Bacteria</taxon>
        <taxon>Pseudomonadati</taxon>
        <taxon>Pseudomonadota</taxon>
        <taxon>Alphaproteobacteria</taxon>
        <taxon>Caulobacterales</taxon>
        <taxon>Caulobacteraceae</taxon>
        <taxon>Asticcacaulis</taxon>
    </lineage>
</organism>
<proteinExistence type="inferred from homology"/>
<sequence>MSDNKDDGTGQGEDGAEGLSPDIMYDQTGEDAAKRHEKNSHAFTSDDSASEPEPEPEPVVEPEPAAAAAPTRKPDRLNPFLRWALYLVVGFFIFSILSVAVHRFVPVPVTILMLQRLAEGEGLDHRWVSAGDISPHLKAAVVAAEDAKFCTHSGFDFEAIEKAQTYNATHRKKRGASTISQQTAKNVFLWPSRSWVRKGFEVYYTGLIEVMWPKDRILEVYLNSVEWGPGVYGAESASRYWFGKSAKDLTRAEAARLAAILPSPRKWKAAKSGKYVQKRSGKIQAAARTFQNGGIDLCAAD</sequence>
<keyword evidence="7 11" id="KW-0573">Peptidoglycan synthesis</keyword>
<comment type="similarity">
    <text evidence="11">Belongs to the glycosyltransferase 51 family.</text>
</comment>
<evidence type="ECO:0000256" key="10">
    <source>
        <dbReference type="ARBA" id="ARBA00023316"/>
    </source>
</evidence>
<evidence type="ECO:0000256" key="3">
    <source>
        <dbReference type="ARBA" id="ARBA00022676"/>
    </source>
</evidence>
<reference evidence="15" key="1">
    <citation type="submission" date="2011-03" db="EMBL/GenBank/DDBJ databases">
        <title>Draft genome sequence of Brevundimonas diminuta.</title>
        <authorList>
            <person name="Brown P.J.B."/>
            <person name="Buechlein A."/>
            <person name="Hemmerich C."/>
            <person name="Brun Y.V."/>
        </authorList>
    </citation>
    <scope>NUCLEOTIDE SEQUENCE [LARGE SCALE GENOMIC DNA]</scope>
    <source>
        <strain evidence="15">C19</strain>
    </source>
</reference>
<dbReference type="UniPathway" id="UPA00219"/>
<dbReference type="eggNOG" id="COG0744">
    <property type="taxonomic scope" value="Bacteria"/>
</dbReference>
<feature type="region of interest" description="Disordered" evidence="12">
    <location>
        <begin position="1"/>
        <end position="72"/>
    </location>
</feature>
<dbReference type="GO" id="GO:0016763">
    <property type="term" value="F:pentosyltransferase activity"/>
    <property type="evidence" value="ECO:0007669"/>
    <property type="project" value="InterPro"/>
</dbReference>
<name>F4QLD9_9CAUL</name>
<dbReference type="InterPro" id="IPR011812">
    <property type="entry name" value="Pep_trsgly"/>
</dbReference>
<feature type="domain" description="Glycosyl transferase family 51" evidence="13">
    <location>
        <begin position="121"/>
        <end position="281"/>
    </location>
</feature>
<dbReference type="Pfam" id="PF00912">
    <property type="entry name" value="Transgly"/>
    <property type="match status" value="1"/>
</dbReference>
<evidence type="ECO:0000256" key="1">
    <source>
        <dbReference type="ARBA" id="ARBA00022475"/>
    </source>
</evidence>
<dbReference type="AlphaFoldDB" id="F4QLD9"/>
<keyword evidence="15" id="KW-1185">Reference proteome</keyword>
<evidence type="ECO:0000256" key="8">
    <source>
        <dbReference type="ARBA" id="ARBA00022989"/>
    </source>
</evidence>
<accession>F4QLD9</accession>
<dbReference type="InterPro" id="IPR001264">
    <property type="entry name" value="Glyco_trans_51"/>
</dbReference>
<dbReference type="GO" id="GO:0071555">
    <property type="term" value="P:cell wall organization"/>
    <property type="evidence" value="ECO:0007669"/>
    <property type="project" value="UniProtKB-KW"/>
</dbReference>
<evidence type="ECO:0000313" key="14">
    <source>
        <dbReference type="EMBL" id="EGF92284.1"/>
    </source>
</evidence>
<gene>
    <name evidence="11 14" type="primary">mtgA</name>
    <name evidence="14" type="ORF">ABI_07180</name>
</gene>
<keyword evidence="10 11" id="KW-0961">Cell wall biogenesis/degradation</keyword>
<evidence type="ECO:0000256" key="2">
    <source>
        <dbReference type="ARBA" id="ARBA00022519"/>
    </source>
</evidence>
<comment type="subcellular location">
    <subcellularLocation>
        <location evidence="11">Cell inner membrane</location>
        <topology evidence="11">Single-pass membrane protein</topology>
    </subcellularLocation>
</comment>
<keyword evidence="9 11" id="KW-0472">Membrane</keyword>
<comment type="pathway">
    <text evidence="11">Cell wall biogenesis; peptidoglycan biosynthesis.</text>
</comment>
<dbReference type="STRING" id="715226.ABI_07180"/>
<keyword evidence="2 11" id="KW-0997">Cell inner membrane</keyword>
<feature type="transmembrane region" description="Helical" evidence="11">
    <location>
        <begin position="83"/>
        <end position="105"/>
    </location>
</feature>
<dbReference type="Gene3D" id="1.10.3810.10">
    <property type="entry name" value="Biosynthetic peptidoglycan transglycosylase-like"/>
    <property type="match status" value="1"/>
</dbReference>
<feature type="compositionally biased region" description="Acidic residues" evidence="12">
    <location>
        <begin position="48"/>
        <end position="60"/>
    </location>
</feature>
<evidence type="ECO:0000256" key="6">
    <source>
        <dbReference type="ARBA" id="ARBA00022960"/>
    </source>
</evidence>
<dbReference type="EC" id="2.4.99.28" evidence="11"/>
<dbReference type="GO" id="GO:0009274">
    <property type="term" value="C:peptidoglycan-based cell wall"/>
    <property type="evidence" value="ECO:0007669"/>
    <property type="project" value="InterPro"/>
</dbReference>
<keyword evidence="5 11" id="KW-0812">Transmembrane</keyword>
<protein>
    <recommendedName>
        <fullName evidence="11">Biosynthetic peptidoglycan transglycosylase</fullName>
        <ecNumber evidence="11">2.4.99.28</ecNumber>
    </recommendedName>
    <alternativeName>
        <fullName evidence="11">Glycan polymerase</fullName>
    </alternativeName>
    <alternativeName>
        <fullName evidence="11">Peptidoglycan glycosyltransferase MtgA</fullName>
        <shortName evidence="11">PGT</shortName>
    </alternativeName>
</protein>
<dbReference type="GO" id="GO:0008360">
    <property type="term" value="P:regulation of cell shape"/>
    <property type="evidence" value="ECO:0007669"/>
    <property type="project" value="UniProtKB-KW"/>
</dbReference>
<evidence type="ECO:0000259" key="13">
    <source>
        <dbReference type="Pfam" id="PF00912"/>
    </source>
</evidence>
<evidence type="ECO:0000256" key="11">
    <source>
        <dbReference type="HAMAP-Rule" id="MF_00766"/>
    </source>
</evidence>